<name>A0A8S1Y127_9CILI</name>
<dbReference type="Proteomes" id="UP000689195">
    <property type="component" value="Unassembled WGS sequence"/>
</dbReference>
<comment type="caution">
    <text evidence="4">The sequence shown here is derived from an EMBL/GenBank/DDBJ whole genome shotgun (WGS) entry which is preliminary data.</text>
</comment>
<accession>A0A8S1Y127</accession>
<dbReference type="OrthoDB" id="276065at2759"/>
<keyword evidence="3" id="KW-1133">Transmembrane helix</keyword>
<evidence type="ECO:0000313" key="5">
    <source>
        <dbReference type="Proteomes" id="UP000689195"/>
    </source>
</evidence>
<gene>
    <name evidence="4" type="ORF">PPENT_87.1.T1430146</name>
</gene>
<dbReference type="AlphaFoldDB" id="A0A8S1Y127"/>
<keyword evidence="3" id="KW-0812">Transmembrane</keyword>
<dbReference type="Pfam" id="PF11069">
    <property type="entry name" value="CFAP298"/>
    <property type="match status" value="1"/>
</dbReference>
<dbReference type="PANTHER" id="PTHR13238:SF0">
    <property type="entry name" value="CILIA- AND FLAGELLA-ASSOCIATED PROTEIN 298"/>
    <property type="match status" value="1"/>
</dbReference>
<dbReference type="InterPro" id="IPR021298">
    <property type="entry name" value="CFAP298"/>
</dbReference>
<evidence type="ECO:0000256" key="2">
    <source>
        <dbReference type="SAM" id="Coils"/>
    </source>
</evidence>
<sequence>MSRVKQSLYAQPSPSTGRIQKISEKLSTIQIGVENERFQKLEQAEQRIQQAEDAFNEFQEQIFTRLNGLRDQLGKLQKQVEDDRQAKEQAIEAKNRDVQALTKKFENAIENEQQTKKEGEAKILRLTEDKSALLRTEVQKETAQRIDAIEGIHQGLQNDLPKIQEAIREEANERDESDQNVMKSITDELKKEIEMKVNNQYLKCLKILLIEQKQNWIKRKELENNQKNIYLVYWKIPVINQVLQQIYEEFIFIYIYIHISYQFIYIYIQMVLIHYKKTELNQFLYECNANTPTDQVIKDLVQINNMRIILDRLACAMEDLATHGPLKPEDTRGLSEQSLIDAAIETMAPEKKPWAVTPQQLLPGQRLNPDKTSYRTGVIQTEELSKMVIENCTKVKQAISKNLVEQKQCLTTKIVQEQLDLLRGCMMICYPGYHGLPPWEPAREILEGQYDTQATFTEQYDFLDEKNTSLWWAGKELLRGKLLSDFIGKNDKTKIIVRLQKTGAGAPVREPAVDAETQKKMMAFYYKKQQEQKELEADNEDVYLNSQWANPKQLKQQLMGASDQISWKPK</sequence>
<reference evidence="4" key="1">
    <citation type="submission" date="2021-01" db="EMBL/GenBank/DDBJ databases">
        <authorList>
            <consortium name="Genoscope - CEA"/>
            <person name="William W."/>
        </authorList>
    </citation>
    <scope>NUCLEOTIDE SEQUENCE</scope>
</reference>
<evidence type="ECO:0000256" key="3">
    <source>
        <dbReference type="SAM" id="Phobius"/>
    </source>
</evidence>
<comment type="similarity">
    <text evidence="1">Belongs to the CFAP298 family.</text>
</comment>
<dbReference type="PANTHER" id="PTHR13238">
    <property type="entry name" value="PROTEIN C21ORF59"/>
    <property type="match status" value="1"/>
</dbReference>
<protein>
    <submittedName>
        <fullName evidence="4">Uncharacterized protein</fullName>
    </submittedName>
</protein>
<keyword evidence="3" id="KW-0472">Membrane</keyword>
<dbReference type="GO" id="GO:0003352">
    <property type="term" value="P:regulation of cilium movement"/>
    <property type="evidence" value="ECO:0007669"/>
    <property type="project" value="InterPro"/>
</dbReference>
<dbReference type="EMBL" id="CAJJDO010000143">
    <property type="protein sequence ID" value="CAD8206328.1"/>
    <property type="molecule type" value="Genomic_DNA"/>
</dbReference>
<keyword evidence="2" id="KW-0175">Coiled coil</keyword>
<feature type="transmembrane region" description="Helical" evidence="3">
    <location>
        <begin position="250"/>
        <end position="268"/>
    </location>
</feature>
<feature type="coiled-coil region" evidence="2">
    <location>
        <begin position="34"/>
        <end position="129"/>
    </location>
</feature>
<keyword evidence="5" id="KW-1185">Reference proteome</keyword>
<evidence type="ECO:0000313" key="4">
    <source>
        <dbReference type="EMBL" id="CAD8206328.1"/>
    </source>
</evidence>
<evidence type="ECO:0000256" key="1">
    <source>
        <dbReference type="ARBA" id="ARBA00009619"/>
    </source>
</evidence>
<organism evidence="4 5">
    <name type="scientific">Paramecium pentaurelia</name>
    <dbReference type="NCBI Taxonomy" id="43138"/>
    <lineage>
        <taxon>Eukaryota</taxon>
        <taxon>Sar</taxon>
        <taxon>Alveolata</taxon>
        <taxon>Ciliophora</taxon>
        <taxon>Intramacronucleata</taxon>
        <taxon>Oligohymenophorea</taxon>
        <taxon>Peniculida</taxon>
        <taxon>Parameciidae</taxon>
        <taxon>Paramecium</taxon>
    </lineage>
</organism>
<proteinExistence type="inferred from homology"/>